<sequence>MQSKINNKPKTTTLLGIQIDRKEPAARGKVHRTTLVRKTPSSPDFNDILPKTIVDFTEDPNEKKRENPSLHAIHREFNAENATTESTSATASNQDESNDIPRPHKTISFKPILKARLAKIATIRGLSESKKANNARHISWQEENTDANFSSDEPATSSEASDTSSERQSSDDVEDIFSGITLNFMDELKHEVQDSQIFRDLNREFDMAPANTLTIENSAKIDLANSIKPKVTPRRMTLQDAIKAGHVQTKQKIDQVQNAKPVRSTSIRAVEPRTKLVQERKAMAKTKLDQKCTSLATSKTKLPPLVVAKNEEIAQLKAQLAEVKADLVEAKYDLVVHAQTEKHLRELNDERLQEIDAPTQLLSQERIEFEHQREENCHLTQCVEELKEQNHNQKNYQIKYETIVVEFEEARRHWSATQTTSEERLGYYKQQLGTAQRRLGSAIHDKLECEVQIHCLQNILHQTVQENDDSPVRTACYSMEDRTPQILATARTQNAEIGHKAKLSPGLVAKDEETALPTSEPVAVQSELASTEHELCIREQNDCDLLREFNASYQKFHDLANDNRNLQTTVENLTAGYTRDGQTVNELDFIVQSGSQTQLETMQEMMQQLLQENEVLHNDKKASNNAQQALEAQLREVHSRNDILLTRCDEYESKIEGLESKLHEAQRAKQIWESKLDDDRATAMDQDIHSHGQEAMAQLKHEGATNDKHDGETQIPEAFIFVPCSSAMSQNDKEAVCEFRIPVSNAPGITSVDSIPEKESLVEQNLRLEDQVKNLTLMCKHIVERCQKNESHIADLDLQIKQIHHTTPGNIDLQFNCSQAQSKFILQNIHKIDQGRNIDKAKRLLAPDIINKVSQDRDISHPLEFETHAQPYIHDEELKCASSNVVETKSTSTDEATEDRPLTSNKVASIMDFPIPSTGLTSSQLHLRLSRMPRAPISPNEIKKIHRRVYDKLPEVIAKKQQNELRHQQQEQIQRRNESRHVRRDQHGNILPNFALKRNT</sequence>
<accession>A0A6G0WWL6</accession>
<evidence type="ECO:0000256" key="2">
    <source>
        <dbReference type="SAM" id="MobiDB-lite"/>
    </source>
</evidence>
<reference evidence="3 4" key="1">
    <citation type="submission" date="2019-07" db="EMBL/GenBank/DDBJ databases">
        <title>Genomics analysis of Aphanomyces spp. identifies a new class of oomycete effector associated with host adaptation.</title>
        <authorList>
            <person name="Gaulin E."/>
        </authorList>
    </citation>
    <scope>NUCLEOTIDE SEQUENCE [LARGE SCALE GENOMIC DNA]</scope>
    <source>
        <strain evidence="3 4">ATCC 201684</strain>
    </source>
</reference>
<keyword evidence="1" id="KW-0175">Coiled coil</keyword>
<name>A0A6G0WWL6_9STRA</name>
<dbReference type="Proteomes" id="UP000481153">
    <property type="component" value="Unassembled WGS sequence"/>
</dbReference>
<comment type="caution">
    <text evidence="3">The sequence shown here is derived from an EMBL/GenBank/DDBJ whole genome shotgun (WGS) entry which is preliminary data.</text>
</comment>
<dbReference type="AlphaFoldDB" id="A0A6G0WWL6"/>
<keyword evidence="4" id="KW-1185">Reference proteome</keyword>
<feature type="region of interest" description="Disordered" evidence="2">
    <location>
        <begin position="142"/>
        <end position="173"/>
    </location>
</feature>
<protein>
    <submittedName>
        <fullName evidence="3">Uncharacterized protein</fullName>
    </submittedName>
</protein>
<gene>
    <name evidence="3" type="ORF">Ae201684_010909</name>
</gene>
<evidence type="ECO:0000313" key="4">
    <source>
        <dbReference type="Proteomes" id="UP000481153"/>
    </source>
</evidence>
<feature type="compositionally biased region" description="Basic and acidic residues" evidence="2">
    <location>
        <begin position="962"/>
        <end position="980"/>
    </location>
</feature>
<feature type="coiled-coil region" evidence="1">
    <location>
        <begin position="306"/>
        <end position="333"/>
    </location>
</feature>
<feature type="region of interest" description="Disordered" evidence="2">
    <location>
        <begin position="962"/>
        <end position="1000"/>
    </location>
</feature>
<evidence type="ECO:0000256" key="1">
    <source>
        <dbReference type="SAM" id="Coils"/>
    </source>
</evidence>
<evidence type="ECO:0000313" key="3">
    <source>
        <dbReference type="EMBL" id="KAF0731958.1"/>
    </source>
</evidence>
<organism evidence="3 4">
    <name type="scientific">Aphanomyces euteiches</name>
    <dbReference type="NCBI Taxonomy" id="100861"/>
    <lineage>
        <taxon>Eukaryota</taxon>
        <taxon>Sar</taxon>
        <taxon>Stramenopiles</taxon>
        <taxon>Oomycota</taxon>
        <taxon>Saprolegniomycetes</taxon>
        <taxon>Saprolegniales</taxon>
        <taxon>Verrucalvaceae</taxon>
        <taxon>Aphanomyces</taxon>
    </lineage>
</organism>
<feature type="coiled-coil region" evidence="1">
    <location>
        <begin position="599"/>
        <end position="675"/>
    </location>
</feature>
<proteinExistence type="predicted"/>
<feature type="compositionally biased region" description="Low complexity" evidence="2">
    <location>
        <begin position="80"/>
        <end position="93"/>
    </location>
</feature>
<feature type="region of interest" description="Disordered" evidence="2">
    <location>
        <begin position="80"/>
        <end position="107"/>
    </location>
</feature>
<dbReference type="VEuPathDB" id="FungiDB:AeMF1_006411"/>
<dbReference type="EMBL" id="VJMJ01000138">
    <property type="protein sequence ID" value="KAF0731958.1"/>
    <property type="molecule type" value="Genomic_DNA"/>
</dbReference>